<evidence type="ECO:0000256" key="1">
    <source>
        <dbReference type="SAM" id="SignalP"/>
    </source>
</evidence>
<proteinExistence type="predicted"/>
<protein>
    <submittedName>
        <fullName evidence="2">Uncharacterized protein</fullName>
    </submittedName>
</protein>
<evidence type="ECO:0000313" key="2">
    <source>
        <dbReference type="EMBL" id="CAD2134633.1"/>
    </source>
</evidence>
<comment type="caution">
    <text evidence="2">The sequence shown here is derived from an EMBL/GenBank/DDBJ whole genome shotgun (WGS) entry which is preliminary data.</text>
</comment>
<dbReference type="Proteomes" id="UP000580250">
    <property type="component" value="Unassembled WGS sequence"/>
</dbReference>
<dbReference type="EMBL" id="CAJEWN010000015">
    <property type="protein sequence ID" value="CAD2134633.1"/>
    <property type="molecule type" value="Genomic_DNA"/>
</dbReference>
<name>A0A6V7TU24_MELEN</name>
<keyword evidence="1" id="KW-0732">Signal</keyword>
<accession>A0A6V7TU24</accession>
<dbReference type="AlphaFoldDB" id="A0A6V7TU24"/>
<evidence type="ECO:0000313" key="3">
    <source>
        <dbReference type="Proteomes" id="UP000580250"/>
    </source>
</evidence>
<gene>
    <name evidence="2" type="ORF">MENT_LOCUS4448</name>
</gene>
<feature type="chain" id="PRO_5028213706" evidence="1">
    <location>
        <begin position="22"/>
        <end position="46"/>
    </location>
</feature>
<reference evidence="2 3" key="1">
    <citation type="submission" date="2020-08" db="EMBL/GenBank/DDBJ databases">
        <authorList>
            <person name="Koutsovoulos G."/>
            <person name="Danchin GJ E."/>
        </authorList>
    </citation>
    <scope>NUCLEOTIDE SEQUENCE [LARGE SCALE GENOMIC DNA]</scope>
</reference>
<feature type="signal peptide" evidence="1">
    <location>
        <begin position="1"/>
        <end position="21"/>
    </location>
</feature>
<organism evidence="2 3">
    <name type="scientific">Meloidogyne enterolobii</name>
    <name type="common">Root-knot nematode worm</name>
    <name type="synonym">Meloidogyne mayaguensis</name>
    <dbReference type="NCBI Taxonomy" id="390850"/>
    <lineage>
        <taxon>Eukaryota</taxon>
        <taxon>Metazoa</taxon>
        <taxon>Ecdysozoa</taxon>
        <taxon>Nematoda</taxon>
        <taxon>Chromadorea</taxon>
        <taxon>Rhabditida</taxon>
        <taxon>Tylenchina</taxon>
        <taxon>Tylenchomorpha</taxon>
        <taxon>Tylenchoidea</taxon>
        <taxon>Meloidogynidae</taxon>
        <taxon>Meloidogyninae</taxon>
        <taxon>Meloidogyne</taxon>
    </lineage>
</organism>
<sequence>MLPKLFLRLIWLLKLLWKMWRLNKICLIEWRMLLRVEQFWQQTLHL</sequence>